<evidence type="ECO:0000313" key="2">
    <source>
        <dbReference type="EMBL" id="KAJ5107012.1"/>
    </source>
</evidence>
<evidence type="ECO:0000313" key="3">
    <source>
        <dbReference type="Proteomes" id="UP001149165"/>
    </source>
</evidence>
<evidence type="ECO:0000256" key="1">
    <source>
        <dbReference type="SAM" id="MobiDB-lite"/>
    </source>
</evidence>
<dbReference type="Proteomes" id="UP001149165">
    <property type="component" value="Unassembled WGS sequence"/>
</dbReference>
<dbReference type="OrthoDB" id="3645574at2759"/>
<dbReference type="EMBL" id="JAPQKH010000003">
    <property type="protein sequence ID" value="KAJ5107012.1"/>
    <property type="molecule type" value="Genomic_DNA"/>
</dbReference>
<sequence>MPKTLPLLRKEITYSTAATEEVNILHKLQYVQKRIDFFTLLYTNTDWIEETVAHHLGLSTSQCEVVGVKDWLHGSFNVCIPVDIKGEKFNRVLIRFPLPYRVGESVCPGNSDEKLRCEAGTYAWMQDNCPDVPIPRLHGFGLSSGQASTHIENLSFLNRALHHLRRFFLGVLGYPVPTKYIPHAQHVEKGGRDLNSGYLLLECIQNGQMLSTTWQERHRNPTYRQTFFRDLAKIMLSLTSVPLPRIGSFQIDEKGILRLTNRPLTSEIHNLENENVPSEIPRDFTYCTVDSYVMDLLRVHSNRVRHQPNAINNIPDCQYQVTTLAAMQTIIPSMFARKFCRGPFAFSLTDLHQSNIFVDDNWNITSLIDLEWACPRPVELLRTPTWLTNEACDQLALEENAEIYDEVRMEYLSIMAEEENKISLSCESKNRAGPKLSEILEENWQSGTFWYSLALDSPTGIFWIFHRQLKPRFTKGFENFNDDGLQEALCCFWSKDLVRISIDKMKHREQYDSQLKELFGVTDEQEDHDEAVVVKEEVNDESSGATSQDKITVVVENADEPEPKNPGPEIAIVDLQDRD</sequence>
<comment type="caution">
    <text evidence="2">The sequence shown here is derived from an EMBL/GenBank/DDBJ whole genome shotgun (WGS) entry which is preliminary data.</text>
</comment>
<gene>
    <name evidence="2" type="ORF">N7456_003687</name>
</gene>
<dbReference type="SUPFAM" id="SSF56112">
    <property type="entry name" value="Protein kinase-like (PK-like)"/>
    <property type="match status" value="1"/>
</dbReference>
<reference evidence="2" key="1">
    <citation type="submission" date="2022-11" db="EMBL/GenBank/DDBJ databases">
        <authorList>
            <person name="Petersen C."/>
        </authorList>
    </citation>
    <scope>NUCLEOTIDE SEQUENCE</scope>
    <source>
        <strain evidence="2">IBT 30069</strain>
    </source>
</reference>
<organism evidence="2 3">
    <name type="scientific">Penicillium angulare</name>
    <dbReference type="NCBI Taxonomy" id="116970"/>
    <lineage>
        <taxon>Eukaryota</taxon>
        <taxon>Fungi</taxon>
        <taxon>Dikarya</taxon>
        <taxon>Ascomycota</taxon>
        <taxon>Pezizomycotina</taxon>
        <taxon>Eurotiomycetes</taxon>
        <taxon>Eurotiomycetidae</taxon>
        <taxon>Eurotiales</taxon>
        <taxon>Aspergillaceae</taxon>
        <taxon>Penicillium</taxon>
    </lineage>
</organism>
<dbReference type="PANTHER" id="PTHR21310:SF37">
    <property type="entry name" value="AMINOGLYCOSIDE PHOSPHOTRANSFERASE DOMAIN-CONTAINING PROTEIN"/>
    <property type="match status" value="1"/>
</dbReference>
<name>A0A9W9KIZ6_9EURO</name>
<feature type="region of interest" description="Disordered" evidence="1">
    <location>
        <begin position="557"/>
        <end position="579"/>
    </location>
</feature>
<dbReference type="InterPro" id="IPR011009">
    <property type="entry name" value="Kinase-like_dom_sf"/>
</dbReference>
<protein>
    <recommendedName>
        <fullName evidence="4">Aminoglycoside phosphotransferase domain-containing protein</fullName>
    </recommendedName>
</protein>
<evidence type="ECO:0008006" key="4">
    <source>
        <dbReference type="Google" id="ProtNLM"/>
    </source>
</evidence>
<accession>A0A9W9KIZ6</accession>
<dbReference type="AlphaFoldDB" id="A0A9W9KIZ6"/>
<keyword evidence="3" id="KW-1185">Reference proteome</keyword>
<dbReference type="InterPro" id="IPR051678">
    <property type="entry name" value="AGP_Transferase"/>
</dbReference>
<dbReference type="PANTHER" id="PTHR21310">
    <property type="entry name" value="AMINOGLYCOSIDE PHOSPHOTRANSFERASE-RELATED-RELATED"/>
    <property type="match status" value="1"/>
</dbReference>
<reference evidence="2" key="2">
    <citation type="journal article" date="2023" name="IMA Fungus">
        <title>Comparative genomic study of the Penicillium genus elucidates a diverse pangenome and 15 lateral gene transfer events.</title>
        <authorList>
            <person name="Petersen C."/>
            <person name="Sorensen T."/>
            <person name="Nielsen M.R."/>
            <person name="Sondergaard T.E."/>
            <person name="Sorensen J.L."/>
            <person name="Fitzpatrick D.A."/>
            <person name="Frisvad J.C."/>
            <person name="Nielsen K.L."/>
        </authorList>
    </citation>
    <scope>NUCLEOTIDE SEQUENCE</scope>
    <source>
        <strain evidence="2">IBT 30069</strain>
    </source>
</reference>
<proteinExistence type="predicted"/>